<evidence type="ECO:0000256" key="4">
    <source>
        <dbReference type="PROSITE-ProRule" id="PRU00339"/>
    </source>
</evidence>
<protein>
    <recommendedName>
        <fullName evidence="10">CS domain-containing protein</fullName>
    </recommendedName>
</protein>
<dbReference type="SUPFAM" id="SSF49764">
    <property type="entry name" value="HSP20-like chaperones"/>
    <property type="match status" value="1"/>
</dbReference>
<dbReference type="PANTHER" id="PTHR46983:SF3">
    <property type="entry name" value="CHPADIPLOID STATE MAINTENANCE PROTEIN CHPA"/>
    <property type="match status" value="1"/>
</dbReference>
<reference evidence="9" key="2">
    <citation type="submission" date="2012-11" db="EMBL/GenBank/DDBJ databases">
        <authorList>
            <person name="Kuo A."/>
            <person name="Curtis B.A."/>
            <person name="Tanifuji G."/>
            <person name="Burki F."/>
            <person name="Gruber A."/>
            <person name="Irimia M."/>
            <person name="Maruyama S."/>
            <person name="Arias M.C."/>
            <person name="Ball S.G."/>
            <person name="Gile G.H."/>
            <person name="Hirakawa Y."/>
            <person name="Hopkins J.F."/>
            <person name="Rensing S.A."/>
            <person name="Schmutz J."/>
            <person name="Symeonidi A."/>
            <person name="Elias M."/>
            <person name="Eveleigh R.J."/>
            <person name="Herman E.K."/>
            <person name="Klute M.J."/>
            <person name="Nakayama T."/>
            <person name="Obornik M."/>
            <person name="Reyes-Prieto A."/>
            <person name="Armbrust E.V."/>
            <person name="Aves S.J."/>
            <person name="Beiko R.G."/>
            <person name="Coutinho P."/>
            <person name="Dacks J.B."/>
            <person name="Durnford D.G."/>
            <person name="Fast N.M."/>
            <person name="Green B.R."/>
            <person name="Grisdale C."/>
            <person name="Hempe F."/>
            <person name="Henrissat B."/>
            <person name="Hoppner M.P."/>
            <person name="Ishida K.-I."/>
            <person name="Kim E."/>
            <person name="Koreny L."/>
            <person name="Kroth P.G."/>
            <person name="Liu Y."/>
            <person name="Malik S.-B."/>
            <person name="Maier U.G."/>
            <person name="McRose D."/>
            <person name="Mock T."/>
            <person name="Neilson J.A."/>
            <person name="Onodera N.T."/>
            <person name="Poole A.M."/>
            <person name="Pritham E.J."/>
            <person name="Richards T.A."/>
            <person name="Rocap G."/>
            <person name="Roy S.W."/>
            <person name="Sarai C."/>
            <person name="Schaack S."/>
            <person name="Shirato S."/>
            <person name="Slamovits C.H."/>
            <person name="Spencer D.F."/>
            <person name="Suzuki S."/>
            <person name="Worden A.Z."/>
            <person name="Zauner S."/>
            <person name="Barry K."/>
            <person name="Bell C."/>
            <person name="Bharti A.K."/>
            <person name="Crow J.A."/>
            <person name="Grimwood J."/>
            <person name="Kramer R."/>
            <person name="Lindquist E."/>
            <person name="Lucas S."/>
            <person name="Salamov A."/>
            <person name="McFadden G.I."/>
            <person name="Lane C.E."/>
            <person name="Keeling P.J."/>
            <person name="Gray M.W."/>
            <person name="Grigoriev I.V."/>
            <person name="Archibald J.M."/>
        </authorList>
    </citation>
    <scope>NUCLEOTIDE SEQUENCE</scope>
    <source>
        <strain evidence="9">CCMP2712</strain>
    </source>
</reference>
<gene>
    <name evidence="7" type="ORF">GUITHDRAFT_165757</name>
</gene>
<dbReference type="CDD" id="cd06466">
    <property type="entry name" value="p23_CS_SGT1_like"/>
    <property type="match status" value="1"/>
</dbReference>
<dbReference type="eggNOG" id="KOG0553">
    <property type="taxonomic scope" value="Eukaryota"/>
</dbReference>
<dbReference type="eggNOG" id="KOG1667">
    <property type="taxonomic scope" value="Eukaryota"/>
</dbReference>
<evidence type="ECO:0008006" key="10">
    <source>
        <dbReference type="Google" id="ProtNLM"/>
    </source>
</evidence>
<dbReference type="PaxDb" id="55529-EKX36412"/>
<dbReference type="STRING" id="905079.L1IJY2"/>
<dbReference type="InterPro" id="IPR008978">
    <property type="entry name" value="HSP20-like_chaperone"/>
</dbReference>
<dbReference type="Gene3D" id="2.60.40.790">
    <property type="match status" value="1"/>
</dbReference>
<keyword evidence="1" id="KW-0479">Metal-binding</keyword>
<reference evidence="7 9" key="1">
    <citation type="journal article" date="2012" name="Nature">
        <title>Algal genomes reveal evolutionary mosaicism and the fate of nucleomorphs.</title>
        <authorList>
            <consortium name="DOE Joint Genome Institute"/>
            <person name="Curtis B.A."/>
            <person name="Tanifuji G."/>
            <person name="Burki F."/>
            <person name="Gruber A."/>
            <person name="Irimia M."/>
            <person name="Maruyama S."/>
            <person name="Arias M.C."/>
            <person name="Ball S.G."/>
            <person name="Gile G.H."/>
            <person name="Hirakawa Y."/>
            <person name="Hopkins J.F."/>
            <person name="Kuo A."/>
            <person name="Rensing S.A."/>
            <person name="Schmutz J."/>
            <person name="Symeonidi A."/>
            <person name="Elias M."/>
            <person name="Eveleigh R.J."/>
            <person name="Herman E.K."/>
            <person name="Klute M.J."/>
            <person name="Nakayama T."/>
            <person name="Obornik M."/>
            <person name="Reyes-Prieto A."/>
            <person name="Armbrust E.V."/>
            <person name="Aves S.J."/>
            <person name="Beiko R.G."/>
            <person name="Coutinho P."/>
            <person name="Dacks J.B."/>
            <person name="Durnford D.G."/>
            <person name="Fast N.M."/>
            <person name="Green B.R."/>
            <person name="Grisdale C.J."/>
            <person name="Hempel F."/>
            <person name="Henrissat B."/>
            <person name="Hoppner M.P."/>
            <person name="Ishida K."/>
            <person name="Kim E."/>
            <person name="Koreny L."/>
            <person name="Kroth P.G."/>
            <person name="Liu Y."/>
            <person name="Malik S.B."/>
            <person name="Maier U.G."/>
            <person name="McRose D."/>
            <person name="Mock T."/>
            <person name="Neilson J.A."/>
            <person name="Onodera N.T."/>
            <person name="Poole A.M."/>
            <person name="Pritham E.J."/>
            <person name="Richards T.A."/>
            <person name="Rocap G."/>
            <person name="Roy S.W."/>
            <person name="Sarai C."/>
            <person name="Schaack S."/>
            <person name="Shirato S."/>
            <person name="Slamovits C.H."/>
            <person name="Spencer D.F."/>
            <person name="Suzuki S."/>
            <person name="Worden A.Z."/>
            <person name="Zauner S."/>
            <person name="Barry K."/>
            <person name="Bell C."/>
            <person name="Bharti A.K."/>
            <person name="Crow J.A."/>
            <person name="Grimwood J."/>
            <person name="Kramer R."/>
            <person name="Lindquist E."/>
            <person name="Lucas S."/>
            <person name="Salamov A."/>
            <person name="McFadden G.I."/>
            <person name="Lane C.E."/>
            <person name="Keeling P.J."/>
            <person name="Gray M.W."/>
            <person name="Grigoriev I.V."/>
            <person name="Archibald J.M."/>
        </authorList>
    </citation>
    <scope>NUCLEOTIDE SEQUENCE</scope>
    <source>
        <strain evidence="7 9">CCMP2712</strain>
    </source>
</reference>
<dbReference type="PROSITE" id="PS50005">
    <property type="entry name" value="TPR"/>
    <property type="match status" value="1"/>
</dbReference>
<keyword evidence="4" id="KW-0802">TPR repeat</keyword>
<feature type="repeat" description="TPR" evidence="4">
    <location>
        <begin position="2"/>
        <end position="35"/>
    </location>
</feature>
<dbReference type="SMART" id="SM00028">
    <property type="entry name" value="TPR"/>
    <property type="match status" value="3"/>
</dbReference>
<dbReference type="Proteomes" id="UP000011087">
    <property type="component" value="Unassembled WGS sequence"/>
</dbReference>
<dbReference type="Gene3D" id="1.25.40.10">
    <property type="entry name" value="Tetratricopeptide repeat domain"/>
    <property type="match status" value="1"/>
</dbReference>
<dbReference type="AlphaFoldDB" id="L1IJY2"/>
<reference evidence="8" key="3">
    <citation type="submission" date="2015-06" db="UniProtKB">
        <authorList>
            <consortium name="EnsemblProtists"/>
        </authorList>
    </citation>
    <scope>IDENTIFICATION</scope>
</reference>
<organism evidence="7">
    <name type="scientific">Guillardia theta (strain CCMP2712)</name>
    <name type="common">Cryptophyte</name>
    <dbReference type="NCBI Taxonomy" id="905079"/>
    <lineage>
        <taxon>Eukaryota</taxon>
        <taxon>Cryptophyceae</taxon>
        <taxon>Pyrenomonadales</taxon>
        <taxon>Geminigeraceae</taxon>
        <taxon>Guillardia</taxon>
    </lineage>
</organism>
<evidence type="ECO:0000256" key="1">
    <source>
        <dbReference type="ARBA" id="ARBA00022723"/>
    </source>
</evidence>
<dbReference type="PROSITE" id="PS51203">
    <property type="entry name" value="CS"/>
    <property type="match status" value="1"/>
</dbReference>
<dbReference type="OrthoDB" id="10261079at2759"/>
<evidence type="ECO:0000313" key="8">
    <source>
        <dbReference type="EnsemblProtists" id="EKX36412"/>
    </source>
</evidence>
<keyword evidence="3" id="KW-0862">Zinc</keyword>
<name>L1IJY2_GUITC</name>
<dbReference type="Gene3D" id="4.10.1130.20">
    <property type="match status" value="1"/>
</dbReference>
<evidence type="ECO:0000313" key="9">
    <source>
        <dbReference type="Proteomes" id="UP000011087"/>
    </source>
</evidence>
<dbReference type="PROSITE" id="PS51401">
    <property type="entry name" value="CHORD"/>
    <property type="match status" value="1"/>
</dbReference>
<keyword evidence="9" id="KW-1185">Reference proteome</keyword>
<evidence type="ECO:0000256" key="3">
    <source>
        <dbReference type="ARBA" id="ARBA00022833"/>
    </source>
</evidence>
<dbReference type="KEGG" id="gtt:GUITHDRAFT_165757"/>
<keyword evidence="2" id="KW-0677">Repeat</keyword>
<dbReference type="InterPro" id="IPR007052">
    <property type="entry name" value="CS_dom"/>
</dbReference>
<feature type="domain" description="CS" evidence="5">
    <location>
        <begin position="320"/>
        <end position="409"/>
    </location>
</feature>
<dbReference type="GeneID" id="17293158"/>
<dbReference type="EnsemblProtists" id="EKX36412">
    <property type="protein sequence ID" value="EKX36412"/>
    <property type="gene ID" value="GUITHDRAFT_165757"/>
</dbReference>
<dbReference type="InterPro" id="IPR011990">
    <property type="entry name" value="TPR-like_helical_dom_sf"/>
</dbReference>
<dbReference type="Pfam" id="PF04969">
    <property type="entry name" value="CS"/>
    <property type="match status" value="1"/>
</dbReference>
<evidence type="ECO:0000256" key="2">
    <source>
        <dbReference type="ARBA" id="ARBA00022737"/>
    </source>
</evidence>
<dbReference type="Pfam" id="PF13181">
    <property type="entry name" value="TPR_8"/>
    <property type="match status" value="1"/>
</dbReference>
<sequence length="420" mass="46479">MAEQEFEKGNEHYVKENWDEALKHFSRAAELDPSKAEYLVHKAAALCKKGLFDQAVEACDRGIEVEPQNSKSYLRKGMTLVSKGDLEAAKRVLLQGQGVDPSNRSFATWLKKCDASSSDQSGMVEVNSEIGKHDTTLTRMLEQHNNQAYAMLDTTIEFVARKTTLSGMDPSTTSSLLNELCRKYWREGDRVSREEGTRGGHASAEAMRALPVIVSSSAKVALENARKLREQELAAGEGGAGGIKPGTQCKNNGCTNVYENESSLEQKCRYHPGAPVFHEGYKYWSCCKKKKTTEFSEFLSFAGCTEGTCVFQDDPTKKKKALCRYDFFQQGGNVTLSIYAKKVDPDSCSFNLSPTRLTLSILFDVVNNFSLDVELFGRVDPDACKVSILAPKVEITLKKADGTNWTELGNLLSCGDDEDE</sequence>
<feature type="domain" description="CHORD" evidence="6">
    <location>
        <begin position="249"/>
        <end position="309"/>
    </location>
</feature>
<dbReference type="RefSeq" id="XP_005823392.1">
    <property type="nucleotide sequence ID" value="XM_005823335.1"/>
</dbReference>
<dbReference type="InterPro" id="IPR039790">
    <property type="entry name" value="CHRD1"/>
</dbReference>
<dbReference type="InterPro" id="IPR007051">
    <property type="entry name" value="CHORD_dom"/>
</dbReference>
<evidence type="ECO:0000259" key="5">
    <source>
        <dbReference type="PROSITE" id="PS51203"/>
    </source>
</evidence>
<dbReference type="Pfam" id="PF04968">
    <property type="entry name" value="CHORD"/>
    <property type="match status" value="1"/>
</dbReference>
<evidence type="ECO:0000313" key="7">
    <source>
        <dbReference type="EMBL" id="EKX36412.1"/>
    </source>
</evidence>
<dbReference type="PANTHER" id="PTHR46983">
    <property type="entry name" value="CYSTEINE AND HISTIDINE-RICH DOMAIN-CONTAINING PROTEIN 1"/>
    <property type="match status" value="1"/>
</dbReference>
<accession>L1IJY2</accession>
<dbReference type="SUPFAM" id="SSF48452">
    <property type="entry name" value="TPR-like"/>
    <property type="match status" value="1"/>
</dbReference>
<dbReference type="HOGENOM" id="CLU_654609_0_0_1"/>
<dbReference type="InterPro" id="IPR019734">
    <property type="entry name" value="TPR_rpt"/>
</dbReference>
<evidence type="ECO:0000259" key="6">
    <source>
        <dbReference type="PROSITE" id="PS51401"/>
    </source>
</evidence>
<dbReference type="EMBL" id="JH993074">
    <property type="protein sequence ID" value="EKX36412.1"/>
    <property type="molecule type" value="Genomic_DNA"/>
</dbReference>
<dbReference type="GO" id="GO:0046872">
    <property type="term" value="F:metal ion binding"/>
    <property type="evidence" value="ECO:0007669"/>
    <property type="project" value="UniProtKB-KW"/>
</dbReference>
<proteinExistence type="predicted"/>